<dbReference type="NCBIfam" id="TIGR00787">
    <property type="entry name" value="dctP"/>
    <property type="match status" value="1"/>
</dbReference>
<comment type="subcellular location">
    <subcellularLocation>
        <location evidence="1">Cell envelope</location>
    </subcellularLocation>
</comment>
<organism evidence="5 6">
    <name type="scientific">Rhodoferax sediminis</name>
    <dbReference type="NCBI Taxonomy" id="2509614"/>
    <lineage>
        <taxon>Bacteria</taxon>
        <taxon>Pseudomonadati</taxon>
        <taxon>Pseudomonadota</taxon>
        <taxon>Betaproteobacteria</taxon>
        <taxon>Burkholderiales</taxon>
        <taxon>Comamonadaceae</taxon>
        <taxon>Rhodoferax</taxon>
    </lineage>
</organism>
<evidence type="ECO:0000313" key="6">
    <source>
        <dbReference type="Proteomes" id="UP000316798"/>
    </source>
</evidence>
<evidence type="ECO:0000256" key="4">
    <source>
        <dbReference type="ARBA" id="ARBA00022729"/>
    </source>
</evidence>
<dbReference type="CDD" id="cd13603">
    <property type="entry name" value="PBP2_TRAP_Siap_TeaA_like"/>
    <property type="match status" value="1"/>
</dbReference>
<keyword evidence="3" id="KW-0813">Transport</keyword>
<accession>A0A515D938</accession>
<dbReference type="NCBIfam" id="NF037995">
    <property type="entry name" value="TRAP_S1"/>
    <property type="match status" value="1"/>
</dbReference>
<dbReference type="EMBL" id="CP035503">
    <property type="protein sequence ID" value="QDL36933.1"/>
    <property type="molecule type" value="Genomic_DNA"/>
</dbReference>
<sequence length="347" mass="38294">MTVTGSSNPTITIPRRTFIQGAAGIGALACIGQPVFAQTAEFTLKWANNIPATHPSTIRIREAADAIKKETNGRVDIQVFPNNQLGGDTDMLSQVRSGAIDIFPLSGLILQTLVPVAGINGLAFAFKDYPTVWAAMDGDLGTYIRGAIDKVNLHTFDKCLDNGYRNITTSTKPINTAADLKGFKIRVPVSPLWTSMFKAFGAAPTGINFSEVYSALQTKVVEGQENPLAIIEIAKLYEVQKYCSMTRHMWDGQWILANGKRWNSLPRDIQAVINKNVALAVEKQRDDIRRLDNSVEAQLKAKGMIFNDPDPKSFRETLSKAGFYQDWRKKFGDEAMSKLEKYSGKLA</sequence>
<proteinExistence type="inferred from homology"/>
<dbReference type="Pfam" id="PF03480">
    <property type="entry name" value="DctP"/>
    <property type="match status" value="1"/>
</dbReference>
<dbReference type="PANTHER" id="PTHR33376:SF4">
    <property type="entry name" value="SIALIC ACID-BINDING PERIPLASMIC PROTEIN SIAP"/>
    <property type="match status" value="1"/>
</dbReference>
<dbReference type="AlphaFoldDB" id="A0A515D938"/>
<keyword evidence="6" id="KW-1185">Reference proteome</keyword>
<dbReference type="PROSITE" id="PS51318">
    <property type="entry name" value="TAT"/>
    <property type="match status" value="1"/>
</dbReference>
<comment type="similarity">
    <text evidence="2">Belongs to the bacterial solute-binding protein 7 family.</text>
</comment>
<evidence type="ECO:0000256" key="3">
    <source>
        <dbReference type="ARBA" id="ARBA00022448"/>
    </source>
</evidence>
<reference evidence="5 6" key="1">
    <citation type="submission" date="2019-01" db="EMBL/GenBank/DDBJ databases">
        <title>Genomic insights into a novel species Rhodoferax sp.</title>
        <authorList>
            <person name="Jin L."/>
        </authorList>
    </citation>
    <scope>NUCLEOTIDE SEQUENCE [LARGE SCALE GENOMIC DNA]</scope>
    <source>
        <strain evidence="5 6">CHu59-6-5</strain>
    </source>
</reference>
<evidence type="ECO:0000256" key="1">
    <source>
        <dbReference type="ARBA" id="ARBA00004196"/>
    </source>
</evidence>
<dbReference type="OrthoDB" id="9794826at2"/>
<dbReference type="GO" id="GO:0030288">
    <property type="term" value="C:outer membrane-bounded periplasmic space"/>
    <property type="evidence" value="ECO:0007669"/>
    <property type="project" value="InterPro"/>
</dbReference>
<dbReference type="PIRSF" id="PIRSF006470">
    <property type="entry name" value="DctB"/>
    <property type="match status" value="1"/>
</dbReference>
<dbReference type="Gene3D" id="3.40.190.170">
    <property type="entry name" value="Bacterial extracellular solute-binding protein, family 7"/>
    <property type="match status" value="1"/>
</dbReference>
<evidence type="ECO:0000256" key="2">
    <source>
        <dbReference type="ARBA" id="ARBA00009023"/>
    </source>
</evidence>
<name>A0A515D938_9BURK</name>
<dbReference type="InterPro" id="IPR006311">
    <property type="entry name" value="TAT_signal"/>
</dbReference>
<dbReference type="PANTHER" id="PTHR33376">
    <property type="match status" value="1"/>
</dbReference>
<dbReference type="GO" id="GO:0055085">
    <property type="term" value="P:transmembrane transport"/>
    <property type="evidence" value="ECO:0007669"/>
    <property type="project" value="InterPro"/>
</dbReference>
<dbReference type="InterPro" id="IPR018389">
    <property type="entry name" value="DctP_fam"/>
</dbReference>
<dbReference type="InterPro" id="IPR004682">
    <property type="entry name" value="TRAP_DctP"/>
</dbReference>
<evidence type="ECO:0000313" key="5">
    <source>
        <dbReference type="EMBL" id="QDL36933.1"/>
    </source>
</evidence>
<keyword evidence="4" id="KW-0732">Signal</keyword>
<gene>
    <name evidence="5" type="ORF">EUB48_06245</name>
</gene>
<dbReference type="Proteomes" id="UP000316798">
    <property type="component" value="Chromosome"/>
</dbReference>
<dbReference type="InterPro" id="IPR038404">
    <property type="entry name" value="TRAP_DctP_sf"/>
</dbReference>
<dbReference type="KEGG" id="rhf:EUB48_06245"/>
<protein>
    <submittedName>
        <fullName evidence="5">TRAP transporter substrate-binding protein</fullName>
    </submittedName>
</protein>